<evidence type="ECO:0000256" key="4">
    <source>
        <dbReference type="ARBA" id="ARBA00022692"/>
    </source>
</evidence>
<dbReference type="RefSeq" id="WP_117329615.1">
    <property type="nucleotide sequence ID" value="NZ_QUWK01000003.1"/>
</dbReference>
<dbReference type="AlphaFoldDB" id="A0A372MJW3"/>
<dbReference type="SUPFAM" id="SSF161098">
    <property type="entry name" value="MetI-like"/>
    <property type="match status" value="1"/>
</dbReference>
<evidence type="ECO:0000256" key="6">
    <source>
        <dbReference type="ARBA" id="ARBA00023136"/>
    </source>
</evidence>
<keyword evidence="4 7" id="KW-0812">Transmembrane</keyword>
<feature type="transmembrane region" description="Helical" evidence="7">
    <location>
        <begin position="214"/>
        <end position="233"/>
    </location>
</feature>
<dbReference type="GO" id="GO:0005886">
    <property type="term" value="C:plasma membrane"/>
    <property type="evidence" value="ECO:0007669"/>
    <property type="project" value="UniProtKB-SubCell"/>
</dbReference>
<evidence type="ECO:0000256" key="5">
    <source>
        <dbReference type="ARBA" id="ARBA00022989"/>
    </source>
</evidence>
<evidence type="ECO:0000259" key="8">
    <source>
        <dbReference type="PROSITE" id="PS50928"/>
    </source>
</evidence>
<evidence type="ECO:0000256" key="1">
    <source>
        <dbReference type="ARBA" id="ARBA00004651"/>
    </source>
</evidence>
<evidence type="ECO:0000256" key="7">
    <source>
        <dbReference type="RuleBase" id="RU363032"/>
    </source>
</evidence>
<evidence type="ECO:0000256" key="3">
    <source>
        <dbReference type="ARBA" id="ARBA00022475"/>
    </source>
</evidence>
<dbReference type="EMBL" id="QUWK01000003">
    <property type="protein sequence ID" value="RFU95668.1"/>
    <property type="molecule type" value="Genomic_DNA"/>
</dbReference>
<gene>
    <name evidence="9" type="ORF">DYP60_04125</name>
</gene>
<dbReference type="PANTHER" id="PTHR43744:SF6">
    <property type="entry name" value="ABC TRANSPORTER PERMEASE PROTEIN YESQ-RELATED"/>
    <property type="match status" value="1"/>
</dbReference>
<comment type="similarity">
    <text evidence="7">Belongs to the binding-protein-dependent transport system permease family.</text>
</comment>
<dbReference type="Gene3D" id="1.10.3720.10">
    <property type="entry name" value="MetI-like"/>
    <property type="match status" value="1"/>
</dbReference>
<dbReference type="InterPro" id="IPR035906">
    <property type="entry name" value="MetI-like_sf"/>
</dbReference>
<comment type="caution">
    <text evidence="9">The sequence shown here is derived from an EMBL/GenBank/DDBJ whole genome shotgun (WGS) entry which is preliminary data.</text>
</comment>
<feature type="transmembrane region" description="Helical" evidence="7">
    <location>
        <begin position="12"/>
        <end position="32"/>
    </location>
</feature>
<dbReference type="InterPro" id="IPR000515">
    <property type="entry name" value="MetI-like"/>
</dbReference>
<reference evidence="10" key="1">
    <citation type="submission" date="2018-08" db="EMBL/GenBank/DDBJ databases">
        <authorList>
            <person name="Grouzdev D.S."/>
            <person name="Krutkina M.S."/>
        </authorList>
    </citation>
    <scope>NUCLEOTIDE SEQUENCE [LARGE SCALE GENOMIC DNA]</scope>
    <source>
        <strain evidence="10">4-11</strain>
    </source>
</reference>
<feature type="transmembrane region" description="Helical" evidence="7">
    <location>
        <begin position="109"/>
        <end position="133"/>
    </location>
</feature>
<protein>
    <submittedName>
        <fullName evidence="9">Carbohydrate ABC transporter permease</fullName>
    </submittedName>
</protein>
<dbReference type="GO" id="GO:0055085">
    <property type="term" value="P:transmembrane transport"/>
    <property type="evidence" value="ECO:0007669"/>
    <property type="project" value="InterPro"/>
</dbReference>
<comment type="subcellular location">
    <subcellularLocation>
        <location evidence="1 7">Cell membrane</location>
        <topology evidence="1 7">Multi-pass membrane protein</topology>
    </subcellularLocation>
</comment>
<reference evidence="9 10" key="2">
    <citation type="submission" date="2018-09" db="EMBL/GenBank/DDBJ databases">
        <title>Genome of Sphaerochaeta halotolerans strain 4-11.</title>
        <authorList>
            <person name="Nazina T.N."/>
            <person name="Sokolova D.S."/>
        </authorList>
    </citation>
    <scope>NUCLEOTIDE SEQUENCE [LARGE SCALE GENOMIC DNA]</scope>
    <source>
        <strain evidence="9 10">4-11</strain>
    </source>
</reference>
<feature type="transmembrane region" description="Helical" evidence="7">
    <location>
        <begin position="186"/>
        <end position="208"/>
    </location>
</feature>
<dbReference type="PANTHER" id="PTHR43744">
    <property type="entry name" value="ABC TRANSPORTER PERMEASE PROTEIN MG189-RELATED-RELATED"/>
    <property type="match status" value="1"/>
</dbReference>
<keyword evidence="2 7" id="KW-0813">Transport</keyword>
<feature type="transmembrane region" description="Helical" evidence="7">
    <location>
        <begin position="73"/>
        <end position="97"/>
    </location>
</feature>
<keyword evidence="10" id="KW-1185">Reference proteome</keyword>
<proteinExistence type="inferred from homology"/>
<feature type="transmembrane region" description="Helical" evidence="7">
    <location>
        <begin position="145"/>
        <end position="165"/>
    </location>
</feature>
<organism evidence="9 10">
    <name type="scientific">Sphaerochaeta halotolerans</name>
    <dbReference type="NCBI Taxonomy" id="2293840"/>
    <lineage>
        <taxon>Bacteria</taxon>
        <taxon>Pseudomonadati</taxon>
        <taxon>Spirochaetota</taxon>
        <taxon>Spirochaetia</taxon>
        <taxon>Spirochaetales</taxon>
        <taxon>Sphaerochaetaceae</taxon>
        <taxon>Sphaerochaeta</taxon>
    </lineage>
</organism>
<evidence type="ECO:0000313" key="10">
    <source>
        <dbReference type="Proteomes" id="UP000264002"/>
    </source>
</evidence>
<keyword evidence="5 7" id="KW-1133">Transmembrane helix</keyword>
<feature type="transmembrane region" description="Helical" evidence="7">
    <location>
        <begin position="245"/>
        <end position="266"/>
    </location>
</feature>
<feature type="domain" description="ABC transmembrane type-1" evidence="8">
    <location>
        <begin position="74"/>
        <end position="266"/>
    </location>
</feature>
<keyword evidence="3" id="KW-1003">Cell membrane</keyword>
<dbReference type="Proteomes" id="UP000264002">
    <property type="component" value="Unassembled WGS sequence"/>
</dbReference>
<accession>A0A372MJW3</accession>
<evidence type="ECO:0000256" key="2">
    <source>
        <dbReference type="ARBA" id="ARBA00022448"/>
    </source>
</evidence>
<sequence length="281" mass="31870">MIKKTTPVSKIISYIFLIVLAYIMIYPLLWMIGAAFKTNEEMFGTIGLLPKNPVFGAFAAGWTGTGQYGFSTFLYNTFLMVIPTVIFTVISATLVGYGFARFNFPLKKLLFFIMIATLMLPATVIIIPRYIFFKKLGWLDTYLPFIVPAMLGSFPFFNFMMVQFFRGLPIEIDESGKLDGCNSFVILKDLLLPLCKSAIFSVIVFQFVWTWNDFFNVLIYISSVAKYPVALGLRMTMDISTEFDWNQIMAMSLISILPPVILFFAAQKYFVEGIATTGMKT</sequence>
<evidence type="ECO:0000313" key="9">
    <source>
        <dbReference type="EMBL" id="RFU95668.1"/>
    </source>
</evidence>
<dbReference type="PROSITE" id="PS50928">
    <property type="entry name" value="ABC_TM1"/>
    <property type="match status" value="1"/>
</dbReference>
<name>A0A372MJW3_9SPIR</name>
<dbReference type="CDD" id="cd06261">
    <property type="entry name" value="TM_PBP2"/>
    <property type="match status" value="1"/>
</dbReference>
<dbReference type="Pfam" id="PF00528">
    <property type="entry name" value="BPD_transp_1"/>
    <property type="match status" value="1"/>
</dbReference>
<keyword evidence="6 7" id="KW-0472">Membrane</keyword>